<feature type="domain" description="L,D-TPase catalytic" evidence="9">
    <location>
        <begin position="195"/>
        <end position="372"/>
    </location>
</feature>
<organism evidence="10 11">
    <name type="scientific">Candidatus Liberibacter ctenarytainae</name>
    <dbReference type="NCBI Taxonomy" id="2020335"/>
    <lineage>
        <taxon>Bacteria</taxon>
        <taxon>Pseudomonadati</taxon>
        <taxon>Pseudomonadota</taxon>
        <taxon>Alphaproteobacteria</taxon>
        <taxon>Hyphomicrobiales</taxon>
        <taxon>Rhizobiaceae</taxon>
        <taxon>Liberibacter</taxon>
    </lineage>
</organism>
<dbReference type="Gene3D" id="1.10.101.10">
    <property type="entry name" value="PGBD-like superfamily/PGBD"/>
    <property type="match status" value="1"/>
</dbReference>
<dbReference type="SUPFAM" id="SSF47090">
    <property type="entry name" value="PGBD-like"/>
    <property type="match status" value="1"/>
</dbReference>
<keyword evidence="8" id="KW-1133">Transmembrane helix</keyword>
<evidence type="ECO:0000256" key="1">
    <source>
        <dbReference type="ARBA" id="ARBA00004752"/>
    </source>
</evidence>
<accession>A0A937AIX1</accession>
<comment type="similarity">
    <text evidence="2">Belongs to the YkuD family.</text>
</comment>
<feature type="active site" description="Proton donor/acceptor" evidence="7">
    <location>
        <position position="325"/>
    </location>
</feature>
<evidence type="ECO:0000256" key="3">
    <source>
        <dbReference type="ARBA" id="ARBA00022679"/>
    </source>
</evidence>
<dbReference type="EMBL" id="SEOL01000001">
    <property type="protein sequence ID" value="MBL0848557.1"/>
    <property type="molecule type" value="Genomic_DNA"/>
</dbReference>
<evidence type="ECO:0000256" key="4">
    <source>
        <dbReference type="ARBA" id="ARBA00022960"/>
    </source>
</evidence>
<dbReference type="InterPro" id="IPR036366">
    <property type="entry name" value="PGBDSf"/>
</dbReference>
<feature type="active site" description="Nucleophile" evidence="7">
    <location>
        <position position="344"/>
    </location>
</feature>
<evidence type="ECO:0000259" key="9">
    <source>
        <dbReference type="PROSITE" id="PS52029"/>
    </source>
</evidence>
<dbReference type="GO" id="GO:0008360">
    <property type="term" value="P:regulation of cell shape"/>
    <property type="evidence" value="ECO:0007669"/>
    <property type="project" value="UniProtKB-UniRule"/>
</dbReference>
<dbReference type="GO" id="GO:0009252">
    <property type="term" value="P:peptidoglycan biosynthetic process"/>
    <property type="evidence" value="ECO:0007669"/>
    <property type="project" value="UniProtKB-KW"/>
</dbReference>
<evidence type="ECO:0000256" key="7">
    <source>
        <dbReference type="PROSITE-ProRule" id="PRU01373"/>
    </source>
</evidence>
<dbReference type="InterPro" id="IPR052905">
    <property type="entry name" value="LD-transpeptidase_YkuD-like"/>
</dbReference>
<dbReference type="CDD" id="cd16913">
    <property type="entry name" value="YkuD_like"/>
    <property type="match status" value="1"/>
</dbReference>
<reference evidence="10" key="1">
    <citation type="submission" date="2019-02" db="EMBL/GenBank/DDBJ databases">
        <title>A novel Candidatus Liberibacter species associated with the New Zealand native fuchsia psyllid, Ctenarytaina fuchsiae.</title>
        <authorList>
            <person name="Thompson S.M."/>
            <person name="Jorgensen N."/>
            <person name="David C."/>
            <person name="Bulman S.R."/>
            <person name="Smith G.R."/>
        </authorList>
    </citation>
    <scope>NUCLEOTIDE SEQUENCE</scope>
    <source>
        <strain evidence="10">Oxford</strain>
    </source>
</reference>
<dbReference type="PROSITE" id="PS52029">
    <property type="entry name" value="LD_TPASE"/>
    <property type="match status" value="1"/>
</dbReference>
<keyword evidence="8" id="KW-0812">Transmembrane</keyword>
<proteinExistence type="inferred from homology"/>
<keyword evidence="4 7" id="KW-0133">Cell shape</keyword>
<dbReference type="PANTHER" id="PTHR41533:SF1">
    <property type="entry name" value="L,D-TRANSPEPTIDASE YCBB-RELATED"/>
    <property type="match status" value="1"/>
</dbReference>
<dbReference type="GO" id="GO:0004180">
    <property type="term" value="F:carboxypeptidase activity"/>
    <property type="evidence" value="ECO:0007669"/>
    <property type="project" value="UniProtKB-ARBA"/>
</dbReference>
<dbReference type="Gene3D" id="2.40.440.10">
    <property type="entry name" value="L,D-transpeptidase catalytic domain-like"/>
    <property type="match status" value="1"/>
</dbReference>
<comment type="caution">
    <text evidence="10">The sequence shown here is derived from an EMBL/GenBank/DDBJ whole genome shotgun (WGS) entry which is preliminary data.</text>
</comment>
<name>A0A937AIX1_9HYPH</name>
<dbReference type="AlphaFoldDB" id="A0A937AIX1"/>
<evidence type="ECO:0000256" key="6">
    <source>
        <dbReference type="ARBA" id="ARBA00023316"/>
    </source>
</evidence>
<protein>
    <submittedName>
        <fullName evidence="10">Amidase</fullName>
    </submittedName>
</protein>
<keyword evidence="5 7" id="KW-0573">Peptidoglycan synthesis</keyword>
<dbReference type="Pfam" id="PF03734">
    <property type="entry name" value="YkuD"/>
    <property type="match status" value="1"/>
</dbReference>
<evidence type="ECO:0000256" key="2">
    <source>
        <dbReference type="ARBA" id="ARBA00005992"/>
    </source>
</evidence>
<gene>
    <name evidence="10" type="ORF">EU981_00410</name>
</gene>
<dbReference type="Pfam" id="PF01471">
    <property type="entry name" value="PG_binding_1"/>
    <property type="match status" value="1"/>
</dbReference>
<dbReference type="GO" id="GO:0071555">
    <property type="term" value="P:cell wall organization"/>
    <property type="evidence" value="ECO:0007669"/>
    <property type="project" value="UniProtKB-UniRule"/>
</dbReference>
<dbReference type="InterPro" id="IPR038063">
    <property type="entry name" value="Transpep_catalytic_dom"/>
</dbReference>
<dbReference type="InterPro" id="IPR005490">
    <property type="entry name" value="LD_TPept_cat_dom"/>
</dbReference>
<dbReference type="GO" id="GO:0016740">
    <property type="term" value="F:transferase activity"/>
    <property type="evidence" value="ECO:0007669"/>
    <property type="project" value="UniProtKB-KW"/>
</dbReference>
<dbReference type="Proteomes" id="UP000736856">
    <property type="component" value="Unassembled WGS sequence"/>
</dbReference>
<dbReference type="PANTHER" id="PTHR41533">
    <property type="entry name" value="L,D-TRANSPEPTIDASE HI_1667-RELATED"/>
    <property type="match status" value="1"/>
</dbReference>
<evidence type="ECO:0000256" key="5">
    <source>
        <dbReference type="ARBA" id="ARBA00022984"/>
    </source>
</evidence>
<evidence type="ECO:0000256" key="8">
    <source>
        <dbReference type="SAM" id="Phobius"/>
    </source>
</evidence>
<keyword evidence="3" id="KW-0808">Transferase</keyword>
<feature type="transmembrane region" description="Helical" evidence="8">
    <location>
        <begin position="12"/>
        <end position="32"/>
    </location>
</feature>
<dbReference type="SUPFAM" id="SSF141523">
    <property type="entry name" value="L,D-transpeptidase catalytic domain-like"/>
    <property type="match status" value="1"/>
</dbReference>
<evidence type="ECO:0000313" key="11">
    <source>
        <dbReference type="Proteomes" id="UP000736856"/>
    </source>
</evidence>
<dbReference type="InterPro" id="IPR036365">
    <property type="entry name" value="PGBD-like_sf"/>
</dbReference>
<keyword evidence="6 7" id="KW-0961">Cell wall biogenesis/degradation</keyword>
<evidence type="ECO:0000313" key="10">
    <source>
        <dbReference type="EMBL" id="MBL0848557.1"/>
    </source>
</evidence>
<sequence length="441" mass="50402">MSKGLKKDKCRCYFFIRLILFMSFFCIEYPVYANILDEVIKDSSYADLEDRFDTLLFRPDFGIDPNVAIISNETIDNLEKSIAFYKRIVDKGGWPQLSESWVLRLGSSGSSVQKLRERLIISGDLDPTKRLSSIFDSYVESAVKHFQVRHGLYPDGVLTVSTIQAMNVSADLRIQQLHVNLVRIRGLLEKKMGSRYVVVNIPAADVNAIDNGKVVLRSIAIVGRIDRQTPLLHSQIRQIILNPHWVIPRSIIKKDVMELMRVDPLYLDDNNIRLINEHGVQVRPEDVDWNAPEAPNLIFRQDPGKINAMASTKIEFYSKNNVYMHDTPEPTLFSNVMRFETSGCIRISNIISLSTWLLKDTPGWSRHRIEEIVKTRKTTFVNLAQEVPVHFIYVSAWSAKGPEDLVVHFRDDVYGWDHLNVEAASVPLPNIIPAEPTLSQQ</sequence>
<comment type="pathway">
    <text evidence="1 7">Cell wall biogenesis; peptidoglycan biosynthesis.</text>
</comment>
<keyword evidence="8" id="KW-0472">Membrane</keyword>
<dbReference type="InterPro" id="IPR002477">
    <property type="entry name" value="Peptidoglycan-bd-like"/>
</dbReference>